<dbReference type="EMBL" id="CP096205">
    <property type="protein sequence ID" value="UPQ80064.1"/>
    <property type="molecule type" value="Genomic_DNA"/>
</dbReference>
<dbReference type="Gene3D" id="3.90.1720.70">
    <property type="match status" value="1"/>
</dbReference>
<evidence type="ECO:0000313" key="1">
    <source>
        <dbReference type="EMBL" id="UPQ80064.1"/>
    </source>
</evidence>
<dbReference type="RefSeq" id="WP_248435713.1">
    <property type="nucleotide sequence ID" value="NZ_CP096205.1"/>
</dbReference>
<proteinExistence type="predicted"/>
<reference evidence="1" key="1">
    <citation type="submission" date="2022-04" db="EMBL/GenBank/DDBJ databases">
        <title>Consumption of N2O by Flavobacterium azooxidireducens sp. nov. isolated from Decomposing Leaf Litter of Phragmites australis (Cav.).</title>
        <authorList>
            <person name="Behrendt U."/>
            <person name="Spanner T."/>
            <person name="Augustin J."/>
            <person name="Horn M.A."/>
            <person name="Kolb S."/>
            <person name="Ulrich A."/>
        </authorList>
    </citation>
    <scope>NUCLEOTIDE SEQUENCE</scope>
    <source>
        <strain evidence="1">IGB 4-14</strain>
    </source>
</reference>
<organism evidence="1 2">
    <name type="scientific">Flavobacterium azooxidireducens</name>
    <dbReference type="NCBI Taxonomy" id="1871076"/>
    <lineage>
        <taxon>Bacteria</taxon>
        <taxon>Pseudomonadati</taxon>
        <taxon>Bacteroidota</taxon>
        <taxon>Flavobacteriia</taxon>
        <taxon>Flavobacteriales</taxon>
        <taxon>Flavobacteriaceae</taxon>
        <taxon>Flavobacterium</taxon>
    </lineage>
</organism>
<dbReference type="Proteomes" id="UP000830583">
    <property type="component" value="Chromosome"/>
</dbReference>
<dbReference type="Pfam" id="PF14113">
    <property type="entry name" value="Tae4"/>
    <property type="match status" value="1"/>
</dbReference>
<accession>A0ABY4KGY6</accession>
<name>A0ABY4KGY6_9FLAO</name>
<evidence type="ECO:0000313" key="2">
    <source>
        <dbReference type="Proteomes" id="UP000830583"/>
    </source>
</evidence>
<keyword evidence="2" id="KW-1185">Reference proteome</keyword>
<sequence>MGIVLKVSRALNYSGITIPQITTTANNPGTIQGNDGKYYFLNAKALNKWMKKTFGTNPATSSTPYNKNHIHIDGSEGGENGINFPSLVSGLKGIYSMVSTNPQWASGHADLIQDGLCVFGCHFQDTPPVPIDYIDIWVLE</sequence>
<gene>
    <name evidence="1" type="ORF">M0M57_04330</name>
</gene>
<protein>
    <submittedName>
        <fullName evidence="1">Type VI secretion system amidase effector protein Tae4</fullName>
    </submittedName>
</protein>
<dbReference type="InterPro" id="IPR025562">
    <property type="entry name" value="Tae4"/>
</dbReference>